<accession>A0AB39BW14</accession>
<name>A0AB39BW14_9BACI</name>
<dbReference type="EMBL" id="CP162551">
    <property type="protein sequence ID" value="XDI37767.1"/>
    <property type="molecule type" value="Genomic_DNA"/>
</dbReference>
<evidence type="ECO:0008006" key="2">
    <source>
        <dbReference type="Google" id="ProtNLM"/>
    </source>
</evidence>
<sequence>MLAFADFYALMPPDNSATVAPGTNVDFPQDGPISAGGLISRTGDDTFNLAEIGTYQVLFQVSVTEPGQLVLTLDGIEQPYTVVGRATGTSQIVGMALIETTTINTILTVRNPEDNTTALTITPNAGGTEPVSAHLVITRLQ</sequence>
<protein>
    <recommendedName>
        <fullName evidence="2">BclA C-terminal domain-containing protein</fullName>
    </recommendedName>
</protein>
<dbReference type="InterPro" id="IPR008983">
    <property type="entry name" value="Tumour_necrosis_fac-like_dom"/>
</dbReference>
<dbReference type="Gene3D" id="2.60.120.40">
    <property type="match status" value="1"/>
</dbReference>
<proteinExistence type="predicted"/>
<dbReference type="RefSeq" id="WP_368505095.1">
    <property type="nucleotide sequence ID" value="NZ_CP162551.1"/>
</dbReference>
<reference evidence="1" key="1">
    <citation type="submission" date="2024-07" db="EMBL/GenBank/DDBJ databases">
        <title>Identification and characteristics of an arsenic-resistant bacterial isolate, which belongs to a novel species.</title>
        <authorList>
            <person name="Juszczyk A."/>
            <person name="Kowalczyk A."/>
            <person name="Was K."/>
            <person name="Kosowicz W."/>
            <person name="Budzyn A."/>
            <person name="Latowski D."/>
        </authorList>
    </citation>
    <scope>NUCLEOTIDE SEQUENCE</scope>
    <source>
        <strain evidence="1">As8PL</strain>
    </source>
</reference>
<gene>
    <name evidence="1" type="ORF">AB3N04_05460</name>
</gene>
<evidence type="ECO:0000313" key="1">
    <source>
        <dbReference type="EMBL" id="XDI37767.1"/>
    </source>
</evidence>
<dbReference type="AlphaFoldDB" id="A0AB39BW14"/>
<organism evidence="1">
    <name type="scientific">Alkalihalophilus sp. As8PL</name>
    <dbReference type="NCBI Taxonomy" id="3237103"/>
    <lineage>
        <taxon>Bacteria</taxon>
        <taxon>Bacillati</taxon>
        <taxon>Bacillota</taxon>
        <taxon>Bacilli</taxon>
        <taxon>Bacillales</taxon>
        <taxon>Bacillaceae</taxon>
        <taxon>Alkalihalophilus</taxon>
    </lineage>
</organism>